<keyword evidence="1" id="KW-0472">Membrane</keyword>
<dbReference type="Proteomes" id="UP000533476">
    <property type="component" value="Unassembled WGS sequence"/>
</dbReference>
<dbReference type="RefSeq" id="WP_169097774.1">
    <property type="nucleotide sequence ID" value="NZ_JABBVZ010000014.1"/>
</dbReference>
<evidence type="ECO:0000313" key="2">
    <source>
        <dbReference type="EMBL" id="NMP21925.1"/>
    </source>
</evidence>
<evidence type="ECO:0000256" key="1">
    <source>
        <dbReference type="SAM" id="Phobius"/>
    </source>
</evidence>
<keyword evidence="1" id="KW-0812">Transmembrane</keyword>
<dbReference type="AlphaFoldDB" id="A0A7Y0L2C1"/>
<sequence length="75" mass="8032">MIEVAILVLAAILFALSGRWKTTGWLPRTLYLLGGALIMAFVLQHRAALFVLGAGAIALSRIVPAHGWHKQPGEG</sequence>
<name>A0A7Y0L2C1_9FIRM</name>
<accession>A0A7Y0L2C1</accession>
<dbReference type="EMBL" id="JABBVZ010000014">
    <property type="protein sequence ID" value="NMP21925.1"/>
    <property type="molecule type" value="Genomic_DNA"/>
</dbReference>
<keyword evidence="1" id="KW-1133">Transmembrane helix</keyword>
<comment type="caution">
    <text evidence="2">The sequence shown here is derived from an EMBL/GenBank/DDBJ whole genome shotgun (WGS) entry which is preliminary data.</text>
</comment>
<keyword evidence="3" id="KW-1185">Reference proteome</keyword>
<evidence type="ECO:0000313" key="3">
    <source>
        <dbReference type="Proteomes" id="UP000533476"/>
    </source>
</evidence>
<proteinExistence type="predicted"/>
<feature type="transmembrane region" description="Helical" evidence="1">
    <location>
        <begin position="29"/>
        <end position="52"/>
    </location>
</feature>
<gene>
    <name evidence="2" type="ORF">HIJ39_06110</name>
</gene>
<reference evidence="2 3" key="1">
    <citation type="submission" date="2020-04" db="EMBL/GenBank/DDBJ databases">
        <authorList>
            <person name="Zhang R."/>
            <person name="Schippers A."/>
        </authorList>
    </citation>
    <scope>NUCLEOTIDE SEQUENCE [LARGE SCALE GENOMIC DNA]</scope>
    <source>
        <strain evidence="2 3">DSM 109850</strain>
    </source>
</reference>
<protein>
    <submittedName>
        <fullName evidence="2">Uncharacterized protein</fullName>
    </submittedName>
</protein>
<organism evidence="2 3">
    <name type="scientific">Sulfobacillus harzensis</name>
    <dbReference type="NCBI Taxonomy" id="2729629"/>
    <lineage>
        <taxon>Bacteria</taxon>
        <taxon>Bacillati</taxon>
        <taxon>Bacillota</taxon>
        <taxon>Clostridia</taxon>
        <taxon>Eubacteriales</taxon>
        <taxon>Clostridiales Family XVII. Incertae Sedis</taxon>
        <taxon>Sulfobacillus</taxon>
    </lineage>
</organism>